<feature type="transmembrane region" description="Helical" evidence="2">
    <location>
        <begin position="25"/>
        <end position="47"/>
    </location>
</feature>
<sequence>METTEMKQPVEPMEPDRGKSRNRSFCVGCLIIVLLLVGLVVGSIVFFNNVLEKEFGFEIFKGGEKTEEPKTPDSVTPIPDVKDVVDFTVIEQSPAHMNIGVKPDITDSEIEKLNLYLSHEYFLNSAMYNIAYLNKDAPATGEVIAVYNYNEYTGTDKLTILPKELRYPGE</sequence>
<accession>A0A9D8PNE8</accession>
<evidence type="ECO:0000313" key="4">
    <source>
        <dbReference type="Proteomes" id="UP000809273"/>
    </source>
</evidence>
<keyword evidence="2" id="KW-0472">Membrane</keyword>
<reference evidence="3" key="2">
    <citation type="submission" date="2021-01" db="EMBL/GenBank/DDBJ databases">
        <authorList>
            <person name="Hahn C.R."/>
            <person name="Youssef N.H."/>
            <person name="Elshahed M."/>
        </authorList>
    </citation>
    <scope>NUCLEOTIDE SEQUENCE</scope>
    <source>
        <strain evidence="3">Zod_Metabat.24</strain>
    </source>
</reference>
<gene>
    <name evidence="3" type="ORF">JW984_02325</name>
</gene>
<evidence type="ECO:0000256" key="1">
    <source>
        <dbReference type="SAM" id="MobiDB-lite"/>
    </source>
</evidence>
<feature type="region of interest" description="Disordered" evidence="1">
    <location>
        <begin position="1"/>
        <end position="20"/>
    </location>
</feature>
<keyword evidence="2" id="KW-1133">Transmembrane helix</keyword>
<dbReference type="EMBL" id="JAFGIX010000010">
    <property type="protein sequence ID" value="MBN1572012.1"/>
    <property type="molecule type" value="Genomic_DNA"/>
</dbReference>
<name>A0A9D8PNE8_9DELT</name>
<dbReference type="Proteomes" id="UP000809273">
    <property type="component" value="Unassembled WGS sequence"/>
</dbReference>
<reference evidence="3" key="1">
    <citation type="journal article" date="2021" name="Environ. Microbiol.">
        <title>Genomic characterization of three novel Desulfobacterota classes expand the metabolic and phylogenetic diversity of the phylum.</title>
        <authorList>
            <person name="Murphy C.L."/>
            <person name="Biggerstaff J."/>
            <person name="Eichhorn A."/>
            <person name="Ewing E."/>
            <person name="Shahan R."/>
            <person name="Soriano D."/>
            <person name="Stewart S."/>
            <person name="VanMol K."/>
            <person name="Walker R."/>
            <person name="Walters P."/>
            <person name="Elshahed M.S."/>
            <person name="Youssef N.H."/>
        </authorList>
    </citation>
    <scope>NUCLEOTIDE SEQUENCE</scope>
    <source>
        <strain evidence="3">Zod_Metabat.24</strain>
    </source>
</reference>
<proteinExistence type="predicted"/>
<protein>
    <submittedName>
        <fullName evidence="3">Uncharacterized protein</fullName>
    </submittedName>
</protein>
<organism evidence="3 4">
    <name type="scientific">Candidatus Zymogenus saltonus</name>
    <dbReference type="NCBI Taxonomy" id="2844893"/>
    <lineage>
        <taxon>Bacteria</taxon>
        <taxon>Deltaproteobacteria</taxon>
        <taxon>Candidatus Zymogenia</taxon>
        <taxon>Candidatus Zymogeniales</taxon>
        <taxon>Candidatus Zymogenaceae</taxon>
        <taxon>Candidatus Zymogenus</taxon>
    </lineage>
</organism>
<comment type="caution">
    <text evidence="3">The sequence shown here is derived from an EMBL/GenBank/DDBJ whole genome shotgun (WGS) entry which is preliminary data.</text>
</comment>
<dbReference type="AlphaFoldDB" id="A0A9D8PNE8"/>
<evidence type="ECO:0000313" key="3">
    <source>
        <dbReference type="EMBL" id="MBN1572012.1"/>
    </source>
</evidence>
<keyword evidence="2" id="KW-0812">Transmembrane</keyword>
<evidence type="ECO:0000256" key="2">
    <source>
        <dbReference type="SAM" id="Phobius"/>
    </source>
</evidence>